<dbReference type="PROSITE" id="PS51898">
    <property type="entry name" value="TYR_RECOMBINASE"/>
    <property type="match status" value="1"/>
</dbReference>
<dbReference type="SUPFAM" id="SSF56349">
    <property type="entry name" value="DNA breaking-rejoining enzymes"/>
    <property type="match status" value="1"/>
</dbReference>
<dbReference type="Pfam" id="PF00216">
    <property type="entry name" value="Bac_DNA_binding"/>
    <property type="match status" value="1"/>
</dbReference>
<dbReference type="Gene3D" id="4.10.520.10">
    <property type="entry name" value="IHF-like DNA-binding proteins"/>
    <property type="match status" value="1"/>
</dbReference>
<dbReference type="GO" id="GO:0030527">
    <property type="term" value="F:structural constituent of chromatin"/>
    <property type="evidence" value="ECO:0007669"/>
    <property type="project" value="InterPro"/>
</dbReference>
<dbReference type="EMBL" id="CAJVPL010003460">
    <property type="protein sequence ID" value="CAG8633194.1"/>
    <property type="molecule type" value="Genomic_DNA"/>
</dbReference>
<reference evidence="5" key="1">
    <citation type="submission" date="2021-06" db="EMBL/GenBank/DDBJ databases">
        <authorList>
            <person name="Kallberg Y."/>
            <person name="Tangrot J."/>
            <person name="Rosling A."/>
        </authorList>
    </citation>
    <scope>NUCLEOTIDE SEQUENCE</scope>
    <source>
        <strain evidence="5">MT106</strain>
    </source>
</reference>
<evidence type="ECO:0000313" key="5">
    <source>
        <dbReference type="EMBL" id="CAG8633194.1"/>
    </source>
</evidence>
<evidence type="ECO:0000256" key="1">
    <source>
        <dbReference type="ARBA" id="ARBA00023125"/>
    </source>
</evidence>
<dbReference type="GO" id="GO:0006310">
    <property type="term" value="P:DNA recombination"/>
    <property type="evidence" value="ECO:0007669"/>
    <property type="project" value="UniProtKB-KW"/>
</dbReference>
<dbReference type="AlphaFoldDB" id="A0A9N9DCE7"/>
<dbReference type="SUPFAM" id="SSF47729">
    <property type="entry name" value="IHF-like DNA-binding proteins"/>
    <property type="match status" value="1"/>
</dbReference>
<dbReference type="OrthoDB" id="2389007at2759"/>
<dbReference type="InterPro" id="IPR002104">
    <property type="entry name" value="Integrase_catalytic"/>
</dbReference>
<keyword evidence="1" id="KW-0238">DNA-binding</keyword>
<organism evidence="5 6">
    <name type="scientific">Ambispora gerdemannii</name>
    <dbReference type="NCBI Taxonomy" id="144530"/>
    <lineage>
        <taxon>Eukaryota</taxon>
        <taxon>Fungi</taxon>
        <taxon>Fungi incertae sedis</taxon>
        <taxon>Mucoromycota</taxon>
        <taxon>Glomeromycotina</taxon>
        <taxon>Glomeromycetes</taxon>
        <taxon>Archaeosporales</taxon>
        <taxon>Ambisporaceae</taxon>
        <taxon>Ambispora</taxon>
    </lineage>
</organism>
<dbReference type="Proteomes" id="UP000789831">
    <property type="component" value="Unassembled WGS sequence"/>
</dbReference>
<sequence length="217" mass="24836">MERNLTILPTNQLLAQVWDYAITRPAKRGEHKKELWNINNPNTKTYIFYAVKVKKNAGKFLEQVKKELNISENIELSPHTLRRCFATYQAISGMPLPVLQKVLGHSKISTTALYIRDRDLSNLQLTERIANNLSRKRASLTKSQIESVINELLTETKKALVKGETIRFPSYYSLTTAITKPRVAMNLQTKKKMNIPAKRVPKIKFSADLKAEVAKKK</sequence>
<dbReference type="PANTHER" id="PTHR33175:SF3">
    <property type="entry name" value="DNA-BINDING PROTEIN HU-BETA"/>
    <property type="match status" value="1"/>
</dbReference>
<evidence type="ECO:0000313" key="6">
    <source>
        <dbReference type="Proteomes" id="UP000789831"/>
    </source>
</evidence>
<dbReference type="PANTHER" id="PTHR33175">
    <property type="entry name" value="DNA-BINDING PROTEIN HU"/>
    <property type="match status" value="1"/>
</dbReference>
<dbReference type="InterPro" id="IPR010992">
    <property type="entry name" value="IHF-like_DNA-bd_dom_sf"/>
</dbReference>
<dbReference type="InterPro" id="IPR000119">
    <property type="entry name" value="Hist_DNA-bd"/>
</dbReference>
<feature type="domain" description="Tyr recombinase" evidence="4">
    <location>
        <begin position="1"/>
        <end position="130"/>
    </location>
</feature>
<dbReference type="Pfam" id="PF00589">
    <property type="entry name" value="Phage_integrase"/>
    <property type="match status" value="1"/>
</dbReference>
<dbReference type="GO" id="GO:0003677">
    <property type="term" value="F:DNA binding"/>
    <property type="evidence" value="ECO:0007669"/>
    <property type="project" value="UniProtKB-KW"/>
</dbReference>
<dbReference type="CDD" id="cd00397">
    <property type="entry name" value="DNA_BRE_C"/>
    <property type="match status" value="1"/>
</dbReference>
<keyword evidence="6" id="KW-1185">Reference proteome</keyword>
<evidence type="ECO:0000256" key="2">
    <source>
        <dbReference type="ARBA" id="ARBA00023172"/>
    </source>
</evidence>
<accession>A0A9N9DCE7</accession>
<protein>
    <submittedName>
        <fullName evidence="5">12849_t:CDS:1</fullName>
    </submittedName>
</protein>
<evidence type="ECO:0000256" key="3">
    <source>
        <dbReference type="RuleBase" id="RU003939"/>
    </source>
</evidence>
<comment type="caution">
    <text evidence="5">The sequence shown here is derived from an EMBL/GenBank/DDBJ whole genome shotgun (WGS) entry which is preliminary data.</text>
</comment>
<dbReference type="Gene3D" id="1.10.443.10">
    <property type="entry name" value="Intergrase catalytic core"/>
    <property type="match status" value="1"/>
</dbReference>
<name>A0A9N9DCE7_9GLOM</name>
<dbReference type="GO" id="GO:0015074">
    <property type="term" value="P:DNA integration"/>
    <property type="evidence" value="ECO:0007669"/>
    <property type="project" value="InterPro"/>
</dbReference>
<dbReference type="InterPro" id="IPR011010">
    <property type="entry name" value="DNA_brk_join_enz"/>
</dbReference>
<keyword evidence="2" id="KW-0233">DNA recombination</keyword>
<dbReference type="InterPro" id="IPR013762">
    <property type="entry name" value="Integrase-like_cat_sf"/>
</dbReference>
<dbReference type="SMART" id="SM00411">
    <property type="entry name" value="BHL"/>
    <property type="match status" value="1"/>
</dbReference>
<evidence type="ECO:0000259" key="4">
    <source>
        <dbReference type="PROSITE" id="PS51898"/>
    </source>
</evidence>
<gene>
    <name evidence="5" type="ORF">AGERDE_LOCUS10624</name>
</gene>
<proteinExistence type="inferred from homology"/>
<comment type="similarity">
    <text evidence="3">Belongs to the bacterial histone-like protein family.</text>
</comment>